<dbReference type="InterPro" id="IPR036400">
    <property type="entry name" value="Cyt_B5-like_heme/steroid_sf"/>
</dbReference>
<gene>
    <name evidence="6" type="ORF">OEZ85_004902</name>
</gene>
<name>A0ABY8UGL6_TETOB</name>
<feature type="domain" description="Cytochrome b5 heme-binding" evidence="5">
    <location>
        <begin position="128"/>
        <end position="225"/>
    </location>
</feature>
<feature type="region of interest" description="Disordered" evidence="3">
    <location>
        <begin position="93"/>
        <end position="123"/>
    </location>
</feature>
<dbReference type="PANTHER" id="PTHR10281">
    <property type="entry name" value="MEMBRANE-ASSOCIATED PROGESTERONE RECEPTOR COMPONENT-RELATED"/>
    <property type="match status" value="1"/>
</dbReference>
<keyword evidence="1" id="KW-0754">Steroid-binding</keyword>
<evidence type="ECO:0000256" key="2">
    <source>
        <dbReference type="ARBA" id="ARBA00038357"/>
    </source>
</evidence>
<organism evidence="6 7">
    <name type="scientific">Tetradesmus obliquus</name>
    <name type="common">Green alga</name>
    <name type="synonym">Acutodesmus obliquus</name>
    <dbReference type="NCBI Taxonomy" id="3088"/>
    <lineage>
        <taxon>Eukaryota</taxon>
        <taxon>Viridiplantae</taxon>
        <taxon>Chlorophyta</taxon>
        <taxon>core chlorophytes</taxon>
        <taxon>Chlorophyceae</taxon>
        <taxon>CS clade</taxon>
        <taxon>Sphaeropleales</taxon>
        <taxon>Scenedesmaceae</taxon>
        <taxon>Tetradesmus</taxon>
    </lineage>
</organism>
<dbReference type="SMART" id="SM01117">
    <property type="entry name" value="Cyt-b5"/>
    <property type="match status" value="1"/>
</dbReference>
<keyword evidence="1" id="KW-0446">Lipid-binding</keyword>
<dbReference type="EMBL" id="CP126219">
    <property type="protein sequence ID" value="WIA20504.1"/>
    <property type="molecule type" value="Genomic_DNA"/>
</dbReference>
<dbReference type="InterPro" id="IPR050577">
    <property type="entry name" value="MAPR/NEUFC/NENF-like"/>
</dbReference>
<proteinExistence type="inferred from homology"/>
<feature type="transmembrane region" description="Helical" evidence="4">
    <location>
        <begin position="45"/>
        <end position="63"/>
    </location>
</feature>
<protein>
    <recommendedName>
        <fullName evidence="5">Cytochrome b5 heme-binding domain-containing protein</fullName>
    </recommendedName>
</protein>
<feature type="region of interest" description="Disordered" evidence="3">
    <location>
        <begin position="1"/>
        <end position="30"/>
    </location>
</feature>
<evidence type="ECO:0000259" key="5">
    <source>
        <dbReference type="SMART" id="SM01117"/>
    </source>
</evidence>
<dbReference type="Gene3D" id="3.10.120.10">
    <property type="entry name" value="Cytochrome b5-like heme/steroid binding domain"/>
    <property type="match status" value="1"/>
</dbReference>
<keyword evidence="7" id="KW-1185">Reference proteome</keyword>
<dbReference type="Pfam" id="PF00173">
    <property type="entry name" value="Cyt-b5"/>
    <property type="match status" value="1"/>
</dbReference>
<dbReference type="InterPro" id="IPR001199">
    <property type="entry name" value="Cyt_B5-like_heme/steroid-bd"/>
</dbReference>
<sequence length="352" mass="37555">MSSEIRSRRKAADTHDQQPDGASAEADASQRVGAQKAAAASSSSAGLAVFLLVSVLAAAAVGAHRLQLIDLRQVQQHMLAPLQAHLPPALLAKLSPHPAKDGSSSSSSTDSQATSSSSSSSSSGEQLFTRVELAQYTGGPPPAKQRIYIAILGQVFDVSKAPQFYSAGEGYGHFAGTDGSKSFITGDFLGDVTDDVSELDPEACLGLVGWLDFYHKTYTYQGKLIGRFYDAAGAATAALDSLHARAKEGEALKAAREAEEANWPSCNSKWTADEGGSVWCDDGMYPRKLFMEMKGGRAVWRCACFKELGWSDVRKVYVDCDPDAHFCKTNPEAEAADEERNVPAELEAMFAS</sequence>
<dbReference type="SUPFAM" id="SSF55856">
    <property type="entry name" value="Cytochrome b5-like heme/steroid binding domain"/>
    <property type="match status" value="1"/>
</dbReference>
<keyword evidence="4" id="KW-0472">Membrane</keyword>
<accession>A0ABY8UGL6</accession>
<keyword evidence="4" id="KW-1133">Transmembrane helix</keyword>
<dbReference type="Proteomes" id="UP001244341">
    <property type="component" value="Chromosome 12b"/>
</dbReference>
<evidence type="ECO:0000256" key="4">
    <source>
        <dbReference type="SAM" id="Phobius"/>
    </source>
</evidence>
<evidence type="ECO:0000313" key="7">
    <source>
        <dbReference type="Proteomes" id="UP001244341"/>
    </source>
</evidence>
<comment type="similarity">
    <text evidence="2">Belongs to the cytochrome b5 family. MAPR subfamily.</text>
</comment>
<evidence type="ECO:0000256" key="3">
    <source>
        <dbReference type="SAM" id="MobiDB-lite"/>
    </source>
</evidence>
<evidence type="ECO:0000256" key="1">
    <source>
        <dbReference type="ARBA" id="ARBA00022665"/>
    </source>
</evidence>
<keyword evidence="4" id="KW-0812">Transmembrane</keyword>
<evidence type="ECO:0000313" key="6">
    <source>
        <dbReference type="EMBL" id="WIA20504.1"/>
    </source>
</evidence>
<dbReference type="PANTHER" id="PTHR10281:SF4">
    <property type="entry name" value="NEUFERRICIN"/>
    <property type="match status" value="1"/>
</dbReference>
<reference evidence="6 7" key="1">
    <citation type="submission" date="2023-05" db="EMBL/GenBank/DDBJ databases">
        <title>A 100% complete, gapless, phased diploid assembly of the Scenedesmus obliquus UTEX 3031 genome.</title>
        <authorList>
            <person name="Biondi T.C."/>
            <person name="Hanschen E.R."/>
            <person name="Kwon T."/>
            <person name="Eng W."/>
            <person name="Kruse C.P.S."/>
            <person name="Koehler S.I."/>
            <person name="Kunde Y."/>
            <person name="Gleasner C.D."/>
            <person name="You Mak K.T."/>
            <person name="Polle J."/>
            <person name="Hovde B.T."/>
            <person name="Starkenburg S.R."/>
        </authorList>
    </citation>
    <scope>NUCLEOTIDE SEQUENCE [LARGE SCALE GENOMIC DNA]</scope>
    <source>
        <strain evidence="6 7">DOE0152z</strain>
    </source>
</reference>